<gene>
    <name evidence="10" type="ORF">C4A13_02262</name>
    <name evidence="9" type="ORF">HV276_12770</name>
    <name evidence="8" type="ORF">HV284_04475</name>
    <name evidence="7" type="ORF">KJE03_02880</name>
    <name evidence="11" type="ORF">NCTC8196_02626</name>
</gene>
<dbReference type="PANTHER" id="PTHR31310:SF7">
    <property type="entry name" value="PA-PHOSPHATASE RELATED-FAMILY PROTEIN DDB_G0268928"/>
    <property type="match status" value="1"/>
</dbReference>
<organism evidence="10 12">
    <name type="scientific">Escherichia marmotae</name>
    <dbReference type="NCBI Taxonomy" id="1499973"/>
    <lineage>
        <taxon>Bacteria</taxon>
        <taxon>Pseudomonadati</taxon>
        <taxon>Pseudomonadota</taxon>
        <taxon>Gammaproteobacteria</taxon>
        <taxon>Enterobacterales</taxon>
        <taxon>Enterobacteriaceae</taxon>
        <taxon>Escherichia</taxon>
    </lineage>
</organism>
<reference evidence="14 15" key="3">
    <citation type="submission" date="2020-06" db="EMBL/GenBank/DDBJ databases">
        <title>REHAB project genomes.</title>
        <authorList>
            <person name="Shaw L.P."/>
        </authorList>
    </citation>
    <scope>NUCLEOTIDE SEQUENCE [LARGE SCALE GENOMIC DNA]</scope>
    <source>
        <strain evidence="9 15">RHBSTW-00777</strain>
        <strain evidence="8 14">RHBSTW-00814</strain>
    </source>
</reference>
<keyword evidence="16" id="KW-1185">Reference proteome</keyword>
<evidence type="ECO:0000313" key="12">
    <source>
        <dbReference type="Proteomes" id="UP000254454"/>
    </source>
</evidence>
<accession>A0A370V7Z0</accession>
<evidence type="ECO:0000256" key="2">
    <source>
        <dbReference type="ARBA" id="ARBA00022692"/>
    </source>
</evidence>
<dbReference type="GeneID" id="86946667"/>
<dbReference type="InterPro" id="IPR036938">
    <property type="entry name" value="PAP2/HPO_sf"/>
</dbReference>
<evidence type="ECO:0000313" key="7">
    <source>
        <dbReference type="EMBL" id="MDQ9292433.1"/>
    </source>
</evidence>
<dbReference type="RefSeq" id="WP_010375759.1">
    <property type="nucleotide sequence ID" value="NZ_ADKG01000009.1"/>
</dbReference>
<dbReference type="InterPro" id="IPR026841">
    <property type="entry name" value="Aur1/Ipt1"/>
</dbReference>
<keyword evidence="3 5" id="KW-1133">Transmembrane helix</keyword>
<dbReference type="CDD" id="cd03386">
    <property type="entry name" value="PAP2_Aur1_like"/>
    <property type="match status" value="1"/>
</dbReference>
<dbReference type="EMBL" id="JAHCRT010000001">
    <property type="protein sequence ID" value="MDQ9292433.1"/>
    <property type="molecule type" value="Genomic_DNA"/>
</dbReference>
<dbReference type="Proteomes" id="UP000277464">
    <property type="component" value="Chromosome"/>
</dbReference>
<dbReference type="Proteomes" id="UP001235723">
    <property type="component" value="Unassembled WGS sequence"/>
</dbReference>
<dbReference type="Proteomes" id="UP000512115">
    <property type="component" value="Chromosome"/>
</dbReference>
<evidence type="ECO:0000313" key="16">
    <source>
        <dbReference type="Proteomes" id="UP001235723"/>
    </source>
</evidence>
<dbReference type="KEGG" id="ema:C1192_05955"/>
<dbReference type="Gene3D" id="1.20.144.10">
    <property type="entry name" value="Phosphatidic acid phosphatase type 2/haloperoxidase"/>
    <property type="match status" value="1"/>
</dbReference>
<sequence>MSNLLRRLKQMLFGWGTVGVIYNFSDRLQGEGCQLTPSVIDNLIPFSPSAVWLYLSFFLVVPLGYLSTPLSHLRWLARSMQLSALAAGVFYLLWPTTMQYPPFVQSGVSAGALNGLIAIDSSQNCFPSLHAALTLLTVWAIAKKGNRWLTLMSVVWAIAIAFSILQLRRHLFIDLVGGVMLALICGWIAAWLDMRDRRERNMNHE</sequence>
<protein>
    <submittedName>
        <fullName evidence="11">Acid phosphatase/vanadium-dependent haloperoxidase</fullName>
    </submittedName>
    <submittedName>
        <fullName evidence="7">Inositol phosphorylceramide synthase</fullName>
    </submittedName>
    <submittedName>
        <fullName evidence="10">PAP2 superfamily protein</fullName>
    </submittedName>
</protein>
<dbReference type="SUPFAM" id="SSF48317">
    <property type="entry name" value="Acid phosphatase/Vanadium-dependent haloperoxidase"/>
    <property type="match status" value="1"/>
</dbReference>
<dbReference type="PANTHER" id="PTHR31310">
    <property type="match status" value="1"/>
</dbReference>
<evidence type="ECO:0000313" key="10">
    <source>
        <dbReference type="EMBL" id="RDR27510.1"/>
    </source>
</evidence>
<keyword evidence="2 5" id="KW-0812">Transmembrane</keyword>
<evidence type="ECO:0000259" key="6">
    <source>
        <dbReference type="Pfam" id="PF14378"/>
    </source>
</evidence>
<dbReference type="InterPro" id="IPR052185">
    <property type="entry name" value="IPC_Synthase-Related"/>
</dbReference>
<keyword evidence="11" id="KW-0575">Peroxidase</keyword>
<dbReference type="AlphaFoldDB" id="A0A370V7Z0"/>
<proteinExistence type="predicted"/>
<dbReference type="EMBL" id="QONO01000084">
    <property type="protein sequence ID" value="RDR27510.1"/>
    <property type="molecule type" value="Genomic_DNA"/>
</dbReference>
<evidence type="ECO:0000256" key="1">
    <source>
        <dbReference type="ARBA" id="ARBA00004141"/>
    </source>
</evidence>
<evidence type="ECO:0000313" key="14">
    <source>
        <dbReference type="Proteomes" id="UP000512115"/>
    </source>
</evidence>
<name>A0A370V7Z0_9ESCH</name>
<reference evidence="7 16" key="4">
    <citation type="submission" date="2021-05" db="EMBL/GenBank/DDBJ databases">
        <title>Genome sequence of E. marmotae isolates.</title>
        <authorList>
            <person name="Binsker U."/>
            <person name="Hammerl J.A."/>
        </authorList>
    </citation>
    <scope>NUCLEOTIDE SEQUENCE [LARGE SCALE GENOMIC DNA]</scope>
    <source>
        <strain evidence="7 16">21-MO00586</strain>
    </source>
</reference>
<evidence type="ECO:0000313" key="15">
    <source>
        <dbReference type="Proteomes" id="UP000512146"/>
    </source>
</evidence>
<keyword evidence="11" id="KW-0560">Oxidoreductase</keyword>
<dbReference type="Pfam" id="PF14378">
    <property type="entry name" value="PAP2_3"/>
    <property type="match status" value="1"/>
</dbReference>
<feature type="domain" description="Inositolphosphotransferase Aur1/Ipt1" evidence="6">
    <location>
        <begin position="53"/>
        <end position="185"/>
    </location>
</feature>
<dbReference type="EMBL" id="CP056159">
    <property type="protein sequence ID" value="QLV00385.1"/>
    <property type="molecule type" value="Genomic_DNA"/>
</dbReference>
<evidence type="ECO:0000313" key="9">
    <source>
        <dbReference type="EMBL" id="QLX30522.1"/>
    </source>
</evidence>
<evidence type="ECO:0000256" key="3">
    <source>
        <dbReference type="ARBA" id="ARBA00022989"/>
    </source>
</evidence>
<dbReference type="EMBL" id="CP056165">
    <property type="protein sequence ID" value="QLX30522.1"/>
    <property type="molecule type" value="Genomic_DNA"/>
</dbReference>
<evidence type="ECO:0000313" key="8">
    <source>
        <dbReference type="EMBL" id="QLV00385.1"/>
    </source>
</evidence>
<evidence type="ECO:0000313" key="13">
    <source>
        <dbReference type="Proteomes" id="UP000277464"/>
    </source>
</evidence>
<feature type="transmembrane region" description="Helical" evidence="5">
    <location>
        <begin position="171"/>
        <end position="192"/>
    </location>
</feature>
<feature type="transmembrane region" description="Helical" evidence="5">
    <location>
        <begin position="50"/>
        <end position="68"/>
    </location>
</feature>
<keyword evidence="4 5" id="KW-0472">Membrane</keyword>
<dbReference type="GO" id="GO:0004601">
    <property type="term" value="F:peroxidase activity"/>
    <property type="evidence" value="ECO:0007669"/>
    <property type="project" value="UniProtKB-KW"/>
</dbReference>
<dbReference type="Proteomes" id="UP000254454">
    <property type="component" value="Unassembled WGS sequence"/>
</dbReference>
<dbReference type="EMBL" id="LR134270">
    <property type="protein sequence ID" value="VED79005.1"/>
    <property type="molecule type" value="Genomic_DNA"/>
</dbReference>
<dbReference type="Proteomes" id="UP000512146">
    <property type="component" value="Chromosome"/>
</dbReference>
<reference evidence="11 13" key="2">
    <citation type="submission" date="2018-12" db="EMBL/GenBank/DDBJ databases">
        <authorList>
            <consortium name="Pathogen Informatics"/>
        </authorList>
    </citation>
    <scope>NUCLEOTIDE SEQUENCE [LARGE SCALE GENOMIC DNA]</scope>
    <source>
        <strain evidence="11 13">NCTC8196</strain>
    </source>
</reference>
<dbReference type="GO" id="GO:0016020">
    <property type="term" value="C:membrane"/>
    <property type="evidence" value="ECO:0007669"/>
    <property type="project" value="UniProtKB-SubCell"/>
</dbReference>
<comment type="subcellular location">
    <subcellularLocation>
        <location evidence="1">Membrane</location>
        <topology evidence="1">Multi-pass membrane protein</topology>
    </subcellularLocation>
</comment>
<feature type="transmembrane region" description="Helical" evidence="5">
    <location>
        <begin position="148"/>
        <end position="165"/>
    </location>
</feature>
<reference evidence="10 12" key="1">
    <citation type="submission" date="2018-06" db="EMBL/GenBank/DDBJ databases">
        <title>Recombination Drives Gene Content and Phenotype Evolution in Wild Type E. coli Strains.</title>
        <authorList>
            <person name="Field C.M."/>
            <person name="Silander O.K."/>
            <person name="Van Nimwegen E."/>
        </authorList>
    </citation>
    <scope>NUCLEOTIDE SEQUENCE [LARGE SCALE GENOMIC DNA]</scope>
    <source>
        <strain evidence="10 12">SC344</strain>
    </source>
</reference>
<feature type="transmembrane region" description="Helical" evidence="5">
    <location>
        <begin position="75"/>
        <end position="94"/>
    </location>
</feature>
<evidence type="ECO:0000256" key="4">
    <source>
        <dbReference type="ARBA" id="ARBA00023136"/>
    </source>
</evidence>
<evidence type="ECO:0000256" key="5">
    <source>
        <dbReference type="SAM" id="Phobius"/>
    </source>
</evidence>
<evidence type="ECO:0000313" key="11">
    <source>
        <dbReference type="EMBL" id="VED79005.1"/>
    </source>
</evidence>